<dbReference type="RefSeq" id="WP_163172136.1">
    <property type="nucleotide sequence ID" value="NZ_CP044463.1"/>
</dbReference>
<dbReference type="Proteomes" id="UP000503505">
    <property type="component" value="Chromosome"/>
</dbReference>
<keyword evidence="1" id="KW-0732">Signal</keyword>
<name>A0AAE6WW67_9GAMM</name>
<dbReference type="InterPro" id="IPR008962">
    <property type="entry name" value="PapD-like_sf"/>
</dbReference>
<reference evidence="2 3" key="1">
    <citation type="submission" date="2019-09" db="EMBL/GenBank/DDBJ databases">
        <title>Non-baumannii Acinetobacter spp. carrying blaNDM-1 isolated in China.</title>
        <authorList>
            <person name="Cui C."/>
            <person name="Chen C."/>
            <person name="Sun J."/>
            <person name="Liu Y."/>
        </authorList>
    </citation>
    <scope>NUCLEOTIDE SEQUENCE [LARGE SCALE GENOMIC DNA]</scope>
    <source>
        <strain evidence="2 3">HZE23-1</strain>
    </source>
</reference>
<protein>
    <submittedName>
        <fullName evidence="2">Molecular chaperone</fullName>
    </submittedName>
</protein>
<evidence type="ECO:0000256" key="1">
    <source>
        <dbReference type="SAM" id="SignalP"/>
    </source>
</evidence>
<evidence type="ECO:0000313" key="2">
    <source>
        <dbReference type="EMBL" id="QIC68145.1"/>
    </source>
</evidence>
<feature type="chain" id="PRO_5042174628" evidence="1">
    <location>
        <begin position="21"/>
        <end position="233"/>
    </location>
</feature>
<dbReference type="AlphaFoldDB" id="A0AAE6WW67"/>
<organism evidence="2 3">
    <name type="scientific">Acinetobacter schindleri</name>
    <dbReference type="NCBI Taxonomy" id="108981"/>
    <lineage>
        <taxon>Bacteria</taxon>
        <taxon>Pseudomonadati</taxon>
        <taxon>Pseudomonadota</taxon>
        <taxon>Gammaproteobacteria</taxon>
        <taxon>Moraxellales</taxon>
        <taxon>Moraxellaceae</taxon>
        <taxon>Acinetobacter</taxon>
    </lineage>
</organism>
<dbReference type="SUPFAM" id="SSF49354">
    <property type="entry name" value="PapD-like"/>
    <property type="match status" value="1"/>
</dbReference>
<proteinExistence type="predicted"/>
<dbReference type="InterPro" id="IPR013783">
    <property type="entry name" value="Ig-like_fold"/>
</dbReference>
<sequence>MNIKLIGLLIMLLYSASLSAGIKFNPIQLNIQDFKRQKSTTVNIESTGLSKSKIYEVNAFKWQQDEKGEDVLVEDRTLLFNPKTFELKPESKQIVRIGFSQPPENLEKQQSWRVIFKEVTPVAEESAINFLFNFSLPLFAGKVVPPKLSVNLHKINNVAYLNIINSENSFAKITEVVVLDNKNNELLRQDLALYVLSGNKIKFELGEIRTGNIAKLKIKLDEQAGYLEFPVKG</sequence>
<dbReference type="InterPro" id="IPR050643">
    <property type="entry name" value="Periplasmic_pilus_chap"/>
</dbReference>
<feature type="signal peptide" evidence="1">
    <location>
        <begin position="1"/>
        <end position="20"/>
    </location>
</feature>
<dbReference type="PANTHER" id="PTHR30251">
    <property type="entry name" value="PILUS ASSEMBLY CHAPERONE"/>
    <property type="match status" value="1"/>
</dbReference>
<dbReference type="EMBL" id="CP044463">
    <property type="protein sequence ID" value="QIC68145.1"/>
    <property type="molecule type" value="Genomic_DNA"/>
</dbReference>
<evidence type="ECO:0000313" key="3">
    <source>
        <dbReference type="Proteomes" id="UP000503505"/>
    </source>
</evidence>
<accession>A0AAE6WW67</accession>
<gene>
    <name evidence="2" type="ORF">FSC10_12630</name>
</gene>
<dbReference type="Gene3D" id="2.60.40.10">
    <property type="entry name" value="Immunoglobulins"/>
    <property type="match status" value="1"/>
</dbReference>
<dbReference type="PANTHER" id="PTHR30251:SF4">
    <property type="entry name" value="SLR1668 PROTEIN"/>
    <property type="match status" value="1"/>
</dbReference>